<feature type="transmembrane region" description="Helical" evidence="1">
    <location>
        <begin position="50"/>
        <end position="71"/>
    </location>
</feature>
<protein>
    <submittedName>
        <fullName evidence="3">Transcriptional regulator, LytTR family</fullName>
    </submittedName>
</protein>
<keyword evidence="1" id="KW-1133">Transmembrane helix</keyword>
<evidence type="ECO:0000259" key="2">
    <source>
        <dbReference type="PROSITE" id="PS50930"/>
    </source>
</evidence>
<name>A0A239D9J8_9FLAO</name>
<keyword evidence="1" id="KW-0472">Membrane</keyword>
<feature type="domain" description="HTH LytTR-type" evidence="2">
    <location>
        <begin position="154"/>
        <end position="261"/>
    </location>
</feature>
<feature type="transmembrane region" description="Helical" evidence="1">
    <location>
        <begin position="12"/>
        <end position="30"/>
    </location>
</feature>
<dbReference type="AlphaFoldDB" id="A0A239D9J8"/>
<keyword evidence="1" id="KW-0812">Transmembrane</keyword>
<dbReference type="OrthoDB" id="1374288at2"/>
<dbReference type="Gene3D" id="2.40.50.1020">
    <property type="entry name" value="LytTr DNA-binding domain"/>
    <property type="match status" value="1"/>
</dbReference>
<feature type="transmembrane region" description="Helical" evidence="1">
    <location>
        <begin position="83"/>
        <end position="103"/>
    </location>
</feature>
<dbReference type="EMBL" id="FZNY01000010">
    <property type="protein sequence ID" value="SNS28541.1"/>
    <property type="molecule type" value="Genomic_DNA"/>
</dbReference>
<dbReference type="RefSeq" id="WP_089373666.1">
    <property type="nucleotide sequence ID" value="NZ_BMEP01000010.1"/>
</dbReference>
<feature type="transmembrane region" description="Helical" evidence="1">
    <location>
        <begin position="115"/>
        <end position="141"/>
    </location>
</feature>
<evidence type="ECO:0000256" key="1">
    <source>
        <dbReference type="SAM" id="Phobius"/>
    </source>
</evidence>
<reference evidence="3 4" key="1">
    <citation type="submission" date="2017-06" db="EMBL/GenBank/DDBJ databases">
        <authorList>
            <person name="Kim H.J."/>
            <person name="Triplett B.A."/>
        </authorList>
    </citation>
    <scope>NUCLEOTIDE SEQUENCE [LARGE SCALE GENOMIC DNA]</scope>
    <source>
        <strain evidence="3 4">DSM 25597</strain>
    </source>
</reference>
<dbReference type="PROSITE" id="PS50930">
    <property type="entry name" value="HTH_LYTTR"/>
    <property type="match status" value="1"/>
</dbReference>
<keyword evidence="4" id="KW-1185">Reference proteome</keyword>
<proteinExistence type="predicted"/>
<evidence type="ECO:0000313" key="3">
    <source>
        <dbReference type="EMBL" id="SNS28541.1"/>
    </source>
</evidence>
<evidence type="ECO:0000313" key="4">
    <source>
        <dbReference type="Proteomes" id="UP000198379"/>
    </source>
</evidence>
<gene>
    <name evidence="3" type="ORF">SAMN06265376_11041</name>
</gene>
<organism evidence="3 4">
    <name type="scientific">Dokdonia pacifica</name>
    <dbReference type="NCBI Taxonomy" id="1627892"/>
    <lineage>
        <taxon>Bacteria</taxon>
        <taxon>Pseudomonadati</taxon>
        <taxon>Bacteroidota</taxon>
        <taxon>Flavobacteriia</taxon>
        <taxon>Flavobacteriales</taxon>
        <taxon>Flavobacteriaceae</taxon>
        <taxon>Dokdonia</taxon>
    </lineage>
</organism>
<dbReference type="SMART" id="SM00850">
    <property type="entry name" value="LytTR"/>
    <property type="match status" value="1"/>
</dbReference>
<dbReference type="Proteomes" id="UP000198379">
    <property type="component" value="Unassembled WGS sequence"/>
</dbReference>
<sequence length="264" mass="30743">MKKYPFDASLKHHLLVGLALAIWIFIFLYFTEPLDVNEFGDREKLIYLPFYGLIGALCYIIMLPLQSYLYKRSQKQWSLRNEIIFNLAFITFSFVMARVYYINVIVYGESNPYTLWYYTTSIFIPAIVTILPIVLAGRWALGKYKNKRLEESKIEIKGEGNYESLRLLFNDLICIQSSDNYVEVSFLDNNTLKKQLIRNKLSVVETNFPELIRTHRSFLMNPYHFQSWKTENGKLGIVASNAIFIPISKTYATAVKTTINSTTN</sequence>
<dbReference type="InterPro" id="IPR007492">
    <property type="entry name" value="LytTR_DNA-bd_dom"/>
</dbReference>
<accession>A0A239D9J8</accession>
<dbReference type="Pfam" id="PF04397">
    <property type="entry name" value="LytTR"/>
    <property type="match status" value="1"/>
</dbReference>
<dbReference type="GO" id="GO:0003677">
    <property type="term" value="F:DNA binding"/>
    <property type="evidence" value="ECO:0007669"/>
    <property type="project" value="InterPro"/>
</dbReference>